<feature type="coiled-coil region" evidence="1">
    <location>
        <begin position="32"/>
        <end position="74"/>
    </location>
</feature>
<feature type="region of interest" description="Disordered" evidence="2">
    <location>
        <begin position="199"/>
        <end position="233"/>
    </location>
</feature>
<dbReference type="InParanoid" id="A0A0C3NTX0"/>
<organism evidence="3 4">
    <name type="scientific">Pisolithus tinctorius Marx 270</name>
    <dbReference type="NCBI Taxonomy" id="870435"/>
    <lineage>
        <taxon>Eukaryota</taxon>
        <taxon>Fungi</taxon>
        <taxon>Dikarya</taxon>
        <taxon>Basidiomycota</taxon>
        <taxon>Agaricomycotina</taxon>
        <taxon>Agaricomycetes</taxon>
        <taxon>Agaricomycetidae</taxon>
        <taxon>Boletales</taxon>
        <taxon>Sclerodermatineae</taxon>
        <taxon>Pisolithaceae</taxon>
        <taxon>Pisolithus</taxon>
    </lineage>
</organism>
<evidence type="ECO:0000313" key="4">
    <source>
        <dbReference type="Proteomes" id="UP000054217"/>
    </source>
</evidence>
<dbReference type="HOGENOM" id="CLU_048923_2_0_1"/>
<feature type="compositionally biased region" description="Basic and acidic residues" evidence="2">
    <location>
        <begin position="92"/>
        <end position="120"/>
    </location>
</feature>
<proteinExistence type="predicted"/>
<evidence type="ECO:0000256" key="2">
    <source>
        <dbReference type="SAM" id="MobiDB-lite"/>
    </source>
</evidence>
<reference evidence="4" key="2">
    <citation type="submission" date="2015-01" db="EMBL/GenBank/DDBJ databases">
        <title>Evolutionary Origins and Diversification of the Mycorrhizal Mutualists.</title>
        <authorList>
            <consortium name="DOE Joint Genome Institute"/>
            <consortium name="Mycorrhizal Genomics Consortium"/>
            <person name="Kohler A."/>
            <person name="Kuo A."/>
            <person name="Nagy L.G."/>
            <person name="Floudas D."/>
            <person name="Copeland A."/>
            <person name="Barry K.W."/>
            <person name="Cichocki N."/>
            <person name="Veneault-Fourrey C."/>
            <person name="LaButti K."/>
            <person name="Lindquist E.A."/>
            <person name="Lipzen A."/>
            <person name="Lundell T."/>
            <person name="Morin E."/>
            <person name="Murat C."/>
            <person name="Riley R."/>
            <person name="Ohm R."/>
            <person name="Sun H."/>
            <person name="Tunlid A."/>
            <person name="Henrissat B."/>
            <person name="Grigoriev I.V."/>
            <person name="Hibbett D.S."/>
            <person name="Martin F."/>
        </authorList>
    </citation>
    <scope>NUCLEOTIDE SEQUENCE [LARGE SCALE GENOMIC DNA]</scope>
    <source>
        <strain evidence="4">Marx 270</strain>
    </source>
</reference>
<evidence type="ECO:0000313" key="3">
    <source>
        <dbReference type="EMBL" id="KIN98865.1"/>
    </source>
</evidence>
<gene>
    <name evidence="3" type="ORF">M404DRAFT_31008</name>
</gene>
<protein>
    <submittedName>
        <fullName evidence="3">Uncharacterized protein</fullName>
    </submittedName>
</protein>
<name>A0A0C3NTX0_PISTI</name>
<dbReference type="EMBL" id="KN832011">
    <property type="protein sequence ID" value="KIN98865.1"/>
    <property type="molecule type" value="Genomic_DNA"/>
</dbReference>
<keyword evidence="4" id="KW-1185">Reference proteome</keyword>
<keyword evidence="1" id="KW-0175">Coiled coil</keyword>
<dbReference type="AlphaFoldDB" id="A0A0C3NTX0"/>
<dbReference type="Proteomes" id="UP000054217">
    <property type="component" value="Unassembled WGS sequence"/>
</dbReference>
<sequence>MSDLRLITVTNNDESWVLIDWTQVLDKVICYNTNDEEEMMKVKEEQAQLVAERQEREQVKAKRAERERAEANCTHCAQAKVVCGFLVDGNKKDKKDAEVSPKASGKVDKSKKQKIDEENAKAGPSKKKWAKSKLIEVLDINKYKVAEGRLREAGMGGLIANNLASLYELHKTMIMNSGQIADHLEAILNESYGFRMAVTPSDSGSSELGADELQEEAEWLQAEGKGEEEAKAE</sequence>
<feature type="region of interest" description="Disordered" evidence="2">
    <location>
        <begin position="92"/>
        <end position="126"/>
    </location>
</feature>
<reference evidence="3 4" key="1">
    <citation type="submission" date="2014-04" db="EMBL/GenBank/DDBJ databases">
        <authorList>
            <consortium name="DOE Joint Genome Institute"/>
            <person name="Kuo A."/>
            <person name="Kohler A."/>
            <person name="Costa M.D."/>
            <person name="Nagy L.G."/>
            <person name="Floudas D."/>
            <person name="Copeland A."/>
            <person name="Barry K.W."/>
            <person name="Cichocki N."/>
            <person name="Veneault-Fourrey C."/>
            <person name="LaButti K."/>
            <person name="Lindquist E.A."/>
            <person name="Lipzen A."/>
            <person name="Lundell T."/>
            <person name="Morin E."/>
            <person name="Murat C."/>
            <person name="Sun H."/>
            <person name="Tunlid A."/>
            <person name="Henrissat B."/>
            <person name="Grigoriev I.V."/>
            <person name="Hibbett D.S."/>
            <person name="Martin F."/>
            <person name="Nordberg H.P."/>
            <person name="Cantor M.N."/>
            <person name="Hua S.X."/>
        </authorList>
    </citation>
    <scope>NUCLEOTIDE SEQUENCE [LARGE SCALE GENOMIC DNA]</scope>
    <source>
        <strain evidence="3 4">Marx 270</strain>
    </source>
</reference>
<accession>A0A0C3NTX0</accession>
<feature type="compositionally biased region" description="Acidic residues" evidence="2">
    <location>
        <begin position="209"/>
        <end position="218"/>
    </location>
</feature>
<evidence type="ECO:0000256" key="1">
    <source>
        <dbReference type="SAM" id="Coils"/>
    </source>
</evidence>
<feature type="compositionally biased region" description="Basic and acidic residues" evidence="2">
    <location>
        <begin position="224"/>
        <end position="233"/>
    </location>
</feature>